<evidence type="ECO:0000256" key="12">
    <source>
        <dbReference type="PROSITE-ProRule" id="PRU00803"/>
    </source>
</evidence>
<dbReference type="InterPro" id="IPR048286">
    <property type="entry name" value="Integrin_alpha_Ig-like_3"/>
</dbReference>
<dbReference type="Pfam" id="PF20805">
    <property type="entry name" value="Integrin_A_Ig_2"/>
    <property type="match status" value="1"/>
</dbReference>
<feature type="chain" id="PRO_5043097071" evidence="13">
    <location>
        <begin position="19"/>
        <end position="1070"/>
    </location>
</feature>
<evidence type="ECO:0000259" key="15">
    <source>
        <dbReference type="Pfam" id="PF20805"/>
    </source>
</evidence>
<dbReference type="Gene3D" id="2.60.40.1510">
    <property type="entry name" value="ntegrin, alpha v. Chain A, domain 3"/>
    <property type="match status" value="1"/>
</dbReference>
<evidence type="ECO:0000256" key="11">
    <source>
        <dbReference type="ARBA" id="ARBA00023180"/>
    </source>
</evidence>
<keyword evidence="10 13" id="KW-0675">Receptor</keyword>
<evidence type="ECO:0000256" key="5">
    <source>
        <dbReference type="ARBA" id="ARBA00022737"/>
    </source>
</evidence>
<keyword evidence="8 13" id="KW-0401">Integrin</keyword>
<dbReference type="Pfam" id="PF20806">
    <property type="entry name" value="Integrin_A_Ig_3"/>
    <property type="match status" value="1"/>
</dbReference>
<dbReference type="Gene3D" id="2.60.40.1530">
    <property type="entry name" value="ntegrin, alpha v. Chain A, domain 4"/>
    <property type="match status" value="1"/>
</dbReference>
<dbReference type="GO" id="GO:0033627">
    <property type="term" value="P:cell adhesion mediated by integrin"/>
    <property type="evidence" value="ECO:0007669"/>
    <property type="project" value="TreeGrafter"/>
</dbReference>
<feature type="domain" description="Integrin alpha third immunoglobulin-like" evidence="16">
    <location>
        <begin position="759"/>
        <end position="974"/>
    </location>
</feature>
<dbReference type="SUPFAM" id="SSF69318">
    <property type="entry name" value="Integrin alpha N-terminal domain"/>
    <property type="match status" value="1"/>
</dbReference>
<dbReference type="Pfam" id="PF08441">
    <property type="entry name" value="Integrin_A_Ig_1"/>
    <property type="match status" value="1"/>
</dbReference>
<dbReference type="PANTHER" id="PTHR23220">
    <property type="entry name" value="INTEGRIN ALPHA"/>
    <property type="match status" value="1"/>
</dbReference>
<proteinExistence type="inferred from homology"/>
<dbReference type="EMBL" id="OY660879">
    <property type="protein sequence ID" value="CAJ1075520.1"/>
    <property type="molecule type" value="Genomic_DNA"/>
</dbReference>
<dbReference type="Gene3D" id="2.60.40.1460">
    <property type="entry name" value="Integrin domains. Chain A, domain 2"/>
    <property type="match status" value="1"/>
</dbReference>
<dbReference type="InterPro" id="IPR028994">
    <property type="entry name" value="Integrin_alpha_N"/>
</dbReference>
<evidence type="ECO:0000256" key="9">
    <source>
        <dbReference type="ARBA" id="ARBA00023136"/>
    </source>
</evidence>
<dbReference type="PRINTS" id="PR01185">
    <property type="entry name" value="INTEGRINA"/>
</dbReference>
<dbReference type="GO" id="GO:0009897">
    <property type="term" value="C:external side of plasma membrane"/>
    <property type="evidence" value="ECO:0007669"/>
    <property type="project" value="TreeGrafter"/>
</dbReference>
<evidence type="ECO:0000256" key="10">
    <source>
        <dbReference type="ARBA" id="ARBA00023170"/>
    </source>
</evidence>
<feature type="repeat" description="FG-GAP" evidence="12">
    <location>
        <begin position="343"/>
        <end position="398"/>
    </location>
</feature>
<comment type="similarity">
    <text evidence="2 13">Belongs to the integrin alpha chain family.</text>
</comment>
<feature type="transmembrane region" description="Helical" evidence="13">
    <location>
        <begin position="986"/>
        <end position="1008"/>
    </location>
</feature>
<evidence type="ECO:0000256" key="7">
    <source>
        <dbReference type="ARBA" id="ARBA00022989"/>
    </source>
</evidence>
<dbReference type="GO" id="GO:0007160">
    <property type="term" value="P:cell-matrix adhesion"/>
    <property type="evidence" value="ECO:0007669"/>
    <property type="project" value="TreeGrafter"/>
</dbReference>
<reference evidence="17" key="1">
    <citation type="submission" date="2023-08" db="EMBL/GenBank/DDBJ databases">
        <authorList>
            <person name="Alioto T."/>
            <person name="Alioto T."/>
            <person name="Gomez Garrido J."/>
        </authorList>
    </citation>
    <scope>NUCLEOTIDE SEQUENCE</scope>
</reference>
<evidence type="ECO:0000256" key="3">
    <source>
        <dbReference type="ARBA" id="ARBA00022692"/>
    </source>
</evidence>
<feature type="domain" description="Integrin alpha second immunoglobulin-like" evidence="15">
    <location>
        <begin position="596"/>
        <end position="750"/>
    </location>
</feature>
<keyword evidence="18" id="KW-1185">Reference proteome</keyword>
<keyword evidence="4 13" id="KW-0732">Signal</keyword>
<accession>A0AAV1GQL1</accession>
<dbReference type="GO" id="GO:0007229">
    <property type="term" value="P:integrin-mediated signaling pathway"/>
    <property type="evidence" value="ECO:0007669"/>
    <property type="project" value="UniProtKB-KW"/>
</dbReference>
<organism evidence="17 18">
    <name type="scientific">Xyrichtys novacula</name>
    <name type="common">Pearly razorfish</name>
    <name type="synonym">Hemipteronotus novacula</name>
    <dbReference type="NCBI Taxonomy" id="13765"/>
    <lineage>
        <taxon>Eukaryota</taxon>
        <taxon>Metazoa</taxon>
        <taxon>Chordata</taxon>
        <taxon>Craniata</taxon>
        <taxon>Vertebrata</taxon>
        <taxon>Euteleostomi</taxon>
        <taxon>Actinopterygii</taxon>
        <taxon>Neopterygii</taxon>
        <taxon>Teleostei</taxon>
        <taxon>Neoteleostei</taxon>
        <taxon>Acanthomorphata</taxon>
        <taxon>Eupercaria</taxon>
        <taxon>Labriformes</taxon>
        <taxon>Labridae</taxon>
        <taxon>Xyrichtys</taxon>
    </lineage>
</organism>
<feature type="signal peptide" evidence="13">
    <location>
        <begin position="1"/>
        <end position="18"/>
    </location>
</feature>
<dbReference type="InterPro" id="IPR013519">
    <property type="entry name" value="Int_alpha_beta-p"/>
</dbReference>
<feature type="repeat" description="FG-GAP" evidence="12">
    <location>
        <begin position="279"/>
        <end position="342"/>
    </location>
</feature>
<dbReference type="PROSITE" id="PS00242">
    <property type="entry name" value="INTEGRIN_ALPHA"/>
    <property type="match status" value="1"/>
</dbReference>
<dbReference type="Pfam" id="PF01839">
    <property type="entry name" value="FG-GAP"/>
    <property type="match status" value="2"/>
</dbReference>
<dbReference type="Gene3D" id="2.130.10.130">
    <property type="entry name" value="Integrin alpha, N-terminal"/>
    <property type="match status" value="1"/>
</dbReference>
<dbReference type="Gene3D" id="1.20.5.930">
    <property type="entry name" value="Bicelle-embedded integrin alpha(iib) transmembrane segment"/>
    <property type="match status" value="1"/>
</dbReference>
<dbReference type="PANTHER" id="PTHR23220:SF89">
    <property type="entry name" value="INTEGRIN ALPHA-3"/>
    <property type="match status" value="1"/>
</dbReference>
<keyword evidence="5" id="KW-0677">Repeat</keyword>
<dbReference type="InterPro" id="IPR013649">
    <property type="entry name" value="Integrin_alpha_Ig-like_1"/>
</dbReference>
<evidence type="ECO:0000256" key="1">
    <source>
        <dbReference type="ARBA" id="ARBA00004479"/>
    </source>
</evidence>
<dbReference type="InterPro" id="IPR032695">
    <property type="entry name" value="Integrin_dom_sf"/>
</dbReference>
<keyword evidence="3 13" id="KW-0812">Transmembrane</keyword>
<dbReference type="Proteomes" id="UP001178508">
    <property type="component" value="Chromosome 16"/>
</dbReference>
<sequence>MATGMRALLSLWVSVCVASNLDTSFPLVKTGGDGSLFGLSVALHQDLKTGSYLLLVGAPREKAEPNVAANRTGGVYSCPITADQSDCRRMNLIDPDQSLSDDLFEDMWLGVSVASQGPPGGRVLACGHRFIKLYGAFQLRQMIGRCFVRGNDLQYDIEDMHWQNQDQVCSHTGDISTEALCTMGISAAITQTEVITGSPGSYHWQGDIHVSWMNPEVLFHTQTSSLRNMDRGNIYIGYSITQALHVLSHDEETIVTGAPKDNKDDARGSVLLLVKQSDQLIIRQTLRGEQTGSYFGNAVATTDLNNDGWNDLLLGAPFYFQRQQEAGGAVYVYMNVEGRFDSRPSVVLKGPAGSAFGMAVCAAGDLNQDGFQDFAVGAPFHETGSVMIWTGSKTGVSTEPSQVILGSSISPRFKSFGYSLSGGFDIDANKYPDLVVGSLDDTVALLRTRPVIHLNKTLRASPDIVDPKSCDFCIQVEVCFSYMFSTGETSDRDNITVHYILTADATSIKPRLRFQDSRQNVHSGYVSMPKKQCETLRVGLLNPIRDKVEPLVFSLNVSLFEKLPKKRNAVQDLKRFPVLSQTPKPIKTQIHILKACGDDNRCNSNLQMTAHFTDENQRPFPMQEGNQIWSYNSSVNRLFLEVNVSNTPAPGRPAEDAHNAALSIDMPPFLIYSAVRTKFQNDLRTVVECSVQDMVLLCVLGEPFKSNEKVQVLIIFQPSEISLDTRLIQSVLRLSTLSEQSDLSPVSVSMIVEYSLQTSLTLINPPGFVSFSGDVVGESAMKTTEDVGSLVLFTLQIHINGKPLGQLGNLGVEFDWPVEVSNGKWLLYLTEIQMNGTSEPRCAPPGKIINPRNLTLSEEKRRKRSLDEEVKQKEESQENKILPVLHLKGKKRKSYALDCAHGAKCVKFACPLSNMNNSATLTVKARLWNSTMIEDYSDARTVLVRARATLKLQTNKPSISMESHSTEIEVHIYPDQGEQMDSSAPLWIIVVSVLAGIILLALICLLLWKFGFFERRRAWRATVLHQGRIMGKEEQQQYTDTDGFLIQNHVSSSRSRKSPKHWVTLWTETQ</sequence>
<keyword evidence="6 13" id="KW-0130">Cell adhesion</keyword>
<evidence type="ECO:0000259" key="14">
    <source>
        <dbReference type="Pfam" id="PF08441"/>
    </source>
</evidence>
<dbReference type="GO" id="GO:0005178">
    <property type="term" value="F:integrin binding"/>
    <property type="evidence" value="ECO:0007669"/>
    <property type="project" value="TreeGrafter"/>
</dbReference>
<dbReference type="InterPro" id="IPR018184">
    <property type="entry name" value="Integrin_alpha_C_CS"/>
</dbReference>
<evidence type="ECO:0000313" key="18">
    <source>
        <dbReference type="Proteomes" id="UP001178508"/>
    </source>
</evidence>
<comment type="subcellular location">
    <subcellularLocation>
        <location evidence="1 13">Membrane</location>
        <topology evidence="1 13">Single-pass type I membrane protein</topology>
    </subcellularLocation>
</comment>
<gene>
    <name evidence="17" type="ORF">XNOV1_A035077</name>
</gene>
<feature type="domain" description="Integrin alpha first immunoglubulin-like" evidence="14">
    <location>
        <begin position="448"/>
        <end position="594"/>
    </location>
</feature>
<dbReference type="InterPro" id="IPR048285">
    <property type="entry name" value="Integrin_alpha_Ig-like_2"/>
</dbReference>
<keyword evidence="11" id="KW-0325">Glycoprotein</keyword>
<evidence type="ECO:0000256" key="6">
    <source>
        <dbReference type="ARBA" id="ARBA00022889"/>
    </source>
</evidence>
<feature type="repeat" description="FG-GAP" evidence="12">
    <location>
        <begin position="20"/>
        <end position="87"/>
    </location>
</feature>
<dbReference type="GO" id="GO:0050900">
    <property type="term" value="P:leukocyte migration"/>
    <property type="evidence" value="ECO:0007669"/>
    <property type="project" value="TreeGrafter"/>
</dbReference>
<evidence type="ECO:0000256" key="13">
    <source>
        <dbReference type="RuleBase" id="RU003762"/>
    </source>
</evidence>
<keyword evidence="9 13" id="KW-0472">Membrane</keyword>
<evidence type="ECO:0000313" key="17">
    <source>
        <dbReference type="EMBL" id="CAJ1075520.1"/>
    </source>
</evidence>
<dbReference type="GO" id="GO:0098609">
    <property type="term" value="P:cell-cell adhesion"/>
    <property type="evidence" value="ECO:0007669"/>
    <property type="project" value="TreeGrafter"/>
</dbReference>
<dbReference type="GO" id="GO:0008305">
    <property type="term" value="C:integrin complex"/>
    <property type="evidence" value="ECO:0007669"/>
    <property type="project" value="InterPro"/>
</dbReference>
<evidence type="ECO:0000259" key="16">
    <source>
        <dbReference type="Pfam" id="PF20806"/>
    </source>
</evidence>
<protein>
    <submittedName>
        <fullName evidence="17">Integrin alpha-3-like isoform X1</fullName>
    </submittedName>
</protein>
<evidence type="ECO:0000256" key="2">
    <source>
        <dbReference type="ARBA" id="ARBA00008054"/>
    </source>
</evidence>
<dbReference type="SUPFAM" id="SSF69179">
    <property type="entry name" value="Integrin domains"/>
    <property type="match status" value="3"/>
</dbReference>
<evidence type="ECO:0000256" key="8">
    <source>
        <dbReference type="ARBA" id="ARBA00023037"/>
    </source>
</evidence>
<feature type="repeat" description="FG-GAP" evidence="12">
    <location>
        <begin position="402"/>
        <end position="463"/>
    </location>
</feature>
<dbReference type="AlphaFoldDB" id="A0AAV1GQL1"/>
<dbReference type="PROSITE" id="PS51470">
    <property type="entry name" value="FG_GAP"/>
    <property type="match status" value="4"/>
</dbReference>
<name>A0AAV1GQL1_XYRNO</name>
<evidence type="ECO:0000256" key="4">
    <source>
        <dbReference type="ARBA" id="ARBA00022729"/>
    </source>
</evidence>
<dbReference type="InterPro" id="IPR013517">
    <property type="entry name" value="FG-GAP"/>
</dbReference>
<dbReference type="InterPro" id="IPR000413">
    <property type="entry name" value="Integrin_alpha"/>
</dbReference>
<keyword evidence="7 13" id="KW-1133">Transmembrane helix</keyword>
<dbReference type="SMART" id="SM00191">
    <property type="entry name" value="Int_alpha"/>
    <property type="match status" value="5"/>
</dbReference>